<gene>
    <name evidence="1" type="ORF">MJG50_18065</name>
</gene>
<reference evidence="1" key="1">
    <citation type="submission" date="2022-02" db="EMBL/GenBank/DDBJ databases">
        <title>Fredinandcohnia quinoae sp. nov. isolated from Chenopodium quinoa seeds.</title>
        <authorList>
            <person name="Saati-Santamaria Z."/>
            <person name="Flores-Felix J.D."/>
            <person name="Igual J.M."/>
            <person name="Velazquez E."/>
            <person name="Garcia-Fraile P."/>
            <person name="Martinez-Molina E."/>
        </authorList>
    </citation>
    <scope>NUCLEOTIDE SEQUENCE</scope>
    <source>
        <strain evidence="1">SECRCQ15</strain>
    </source>
</reference>
<proteinExistence type="predicted"/>
<evidence type="ECO:0000313" key="2">
    <source>
        <dbReference type="Proteomes" id="UP001431131"/>
    </source>
</evidence>
<evidence type="ECO:0000313" key="1">
    <source>
        <dbReference type="EMBL" id="MCH1627244.1"/>
    </source>
</evidence>
<accession>A0AAW5E8H7</accession>
<protein>
    <submittedName>
        <fullName evidence="1">Uncharacterized protein</fullName>
    </submittedName>
</protein>
<dbReference type="AlphaFoldDB" id="A0AAW5E8H7"/>
<organism evidence="1 2">
    <name type="scientific">Fredinandcohnia quinoae</name>
    <dbReference type="NCBI Taxonomy" id="2918902"/>
    <lineage>
        <taxon>Bacteria</taxon>
        <taxon>Bacillati</taxon>
        <taxon>Bacillota</taxon>
        <taxon>Bacilli</taxon>
        <taxon>Bacillales</taxon>
        <taxon>Bacillaceae</taxon>
        <taxon>Fredinandcohnia</taxon>
    </lineage>
</organism>
<keyword evidence="2" id="KW-1185">Reference proteome</keyword>
<dbReference type="Proteomes" id="UP001431131">
    <property type="component" value="Unassembled WGS sequence"/>
</dbReference>
<sequence length="99" mass="11821">MREVEFKQFLINNSDIESKVKAVNSRVAKALMVERQLNVNLDNEVKGDEKMYSLLLRIQKEMNDGLHHNVYQNAVRKYYLFVNGKEFPRLKQYEKKRSL</sequence>
<dbReference type="RefSeq" id="WP_240257165.1">
    <property type="nucleotide sequence ID" value="NZ_JAKTTI010000036.1"/>
</dbReference>
<dbReference type="EMBL" id="JAKTTI010000036">
    <property type="protein sequence ID" value="MCH1627244.1"/>
    <property type="molecule type" value="Genomic_DNA"/>
</dbReference>
<name>A0AAW5E8H7_9BACI</name>
<comment type="caution">
    <text evidence="1">The sequence shown here is derived from an EMBL/GenBank/DDBJ whole genome shotgun (WGS) entry which is preliminary data.</text>
</comment>